<feature type="domain" description="RNase H type-1" evidence="1">
    <location>
        <begin position="43"/>
        <end position="147"/>
    </location>
</feature>
<dbReference type="OrthoDB" id="1305444at2759"/>
<evidence type="ECO:0000313" key="2">
    <source>
        <dbReference type="EMBL" id="CAH9096747.1"/>
    </source>
</evidence>
<comment type="caution">
    <text evidence="2">The sequence shown here is derived from an EMBL/GenBank/DDBJ whole genome shotgun (WGS) entry which is preliminary data.</text>
</comment>
<dbReference type="SUPFAM" id="SSF53098">
    <property type="entry name" value="Ribonuclease H-like"/>
    <property type="match status" value="1"/>
</dbReference>
<name>A0A9P0ZDK7_CUSEU</name>
<dbReference type="Gene3D" id="3.30.420.10">
    <property type="entry name" value="Ribonuclease H-like superfamily/Ribonuclease H"/>
    <property type="match status" value="1"/>
</dbReference>
<protein>
    <recommendedName>
        <fullName evidence="1">RNase H type-1 domain-containing protein</fullName>
    </recommendedName>
</protein>
<dbReference type="Pfam" id="PF13456">
    <property type="entry name" value="RVT_3"/>
    <property type="match status" value="1"/>
</dbReference>
<proteinExistence type="predicted"/>
<dbReference type="EMBL" id="CAMAPE010000035">
    <property type="protein sequence ID" value="CAH9096747.1"/>
    <property type="molecule type" value="Genomic_DNA"/>
</dbReference>
<gene>
    <name evidence="2" type="ORF">CEURO_LOCUS13532</name>
</gene>
<keyword evidence="3" id="KW-1185">Reference proteome</keyword>
<dbReference type="InterPro" id="IPR052929">
    <property type="entry name" value="RNase_H-like_EbsB-rel"/>
</dbReference>
<dbReference type="GO" id="GO:0004523">
    <property type="term" value="F:RNA-DNA hybrid ribonuclease activity"/>
    <property type="evidence" value="ECO:0007669"/>
    <property type="project" value="InterPro"/>
</dbReference>
<sequence length="154" mass="17057">MVAAATLVSWRSAQEVGSRSGAINDSHTLITWQKPEQGWVKINVDAANHNTTGRWAWGWIARDREGAFLRACSRVVKDSWSTEAEAIGVREVIIWAREAGWSKTVIETDAALVLSGINGEISASYVGIIFEDIKYLVIKDNNVRIQRIRGSCIS</sequence>
<evidence type="ECO:0000259" key="1">
    <source>
        <dbReference type="Pfam" id="PF13456"/>
    </source>
</evidence>
<dbReference type="InterPro" id="IPR044730">
    <property type="entry name" value="RNase_H-like_dom_plant"/>
</dbReference>
<dbReference type="PANTHER" id="PTHR47074">
    <property type="entry name" value="BNAC02G40300D PROTEIN"/>
    <property type="match status" value="1"/>
</dbReference>
<organism evidence="2 3">
    <name type="scientific">Cuscuta europaea</name>
    <name type="common">European dodder</name>
    <dbReference type="NCBI Taxonomy" id="41803"/>
    <lineage>
        <taxon>Eukaryota</taxon>
        <taxon>Viridiplantae</taxon>
        <taxon>Streptophyta</taxon>
        <taxon>Embryophyta</taxon>
        <taxon>Tracheophyta</taxon>
        <taxon>Spermatophyta</taxon>
        <taxon>Magnoliopsida</taxon>
        <taxon>eudicotyledons</taxon>
        <taxon>Gunneridae</taxon>
        <taxon>Pentapetalae</taxon>
        <taxon>asterids</taxon>
        <taxon>lamiids</taxon>
        <taxon>Solanales</taxon>
        <taxon>Convolvulaceae</taxon>
        <taxon>Cuscuteae</taxon>
        <taxon>Cuscuta</taxon>
        <taxon>Cuscuta subgen. Cuscuta</taxon>
    </lineage>
</organism>
<accession>A0A9P0ZDK7</accession>
<dbReference type="InterPro" id="IPR036397">
    <property type="entry name" value="RNaseH_sf"/>
</dbReference>
<dbReference type="Proteomes" id="UP001152484">
    <property type="component" value="Unassembled WGS sequence"/>
</dbReference>
<evidence type="ECO:0000313" key="3">
    <source>
        <dbReference type="Proteomes" id="UP001152484"/>
    </source>
</evidence>
<dbReference type="InterPro" id="IPR012337">
    <property type="entry name" value="RNaseH-like_sf"/>
</dbReference>
<dbReference type="GO" id="GO:0003676">
    <property type="term" value="F:nucleic acid binding"/>
    <property type="evidence" value="ECO:0007669"/>
    <property type="project" value="InterPro"/>
</dbReference>
<dbReference type="AlphaFoldDB" id="A0A9P0ZDK7"/>
<dbReference type="CDD" id="cd06222">
    <property type="entry name" value="RNase_H_like"/>
    <property type="match status" value="1"/>
</dbReference>
<reference evidence="2" key="1">
    <citation type="submission" date="2022-07" db="EMBL/GenBank/DDBJ databases">
        <authorList>
            <person name="Macas J."/>
            <person name="Novak P."/>
            <person name="Neumann P."/>
        </authorList>
    </citation>
    <scope>NUCLEOTIDE SEQUENCE</scope>
</reference>
<dbReference type="PANTHER" id="PTHR47074:SF11">
    <property type="entry name" value="REVERSE TRANSCRIPTASE-LIKE PROTEIN"/>
    <property type="match status" value="1"/>
</dbReference>
<dbReference type="InterPro" id="IPR002156">
    <property type="entry name" value="RNaseH_domain"/>
</dbReference>